<evidence type="ECO:0000313" key="4">
    <source>
        <dbReference type="EMBL" id="MBJ6359749.1"/>
    </source>
</evidence>
<proteinExistence type="predicted"/>
<comment type="caution">
    <text evidence="4">The sequence shown here is derived from an EMBL/GenBank/DDBJ whole genome shotgun (WGS) entry which is preliminary data.</text>
</comment>
<dbReference type="GO" id="GO:0016705">
    <property type="term" value="F:oxidoreductase activity, acting on paired donors, with incorporation or reduction of molecular oxygen"/>
    <property type="evidence" value="ECO:0007669"/>
    <property type="project" value="InterPro"/>
</dbReference>
<dbReference type="PANTHER" id="PTHR30137:SF8">
    <property type="entry name" value="BLR5498 PROTEIN"/>
    <property type="match status" value="1"/>
</dbReference>
<evidence type="ECO:0000256" key="2">
    <source>
        <dbReference type="ARBA" id="ARBA00023033"/>
    </source>
</evidence>
<dbReference type="CDD" id="cd00347">
    <property type="entry name" value="Flavin_utilizing_monoxygenases"/>
    <property type="match status" value="1"/>
</dbReference>
<dbReference type="NCBIfam" id="TIGR03858">
    <property type="entry name" value="LLM_2I7G"/>
    <property type="match status" value="1"/>
</dbReference>
<sequence length="355" mass="39292">MSNQTKTMEIGISTFLHANPQNDGVAHSERLRQAMEEIQLADQVGLDVYAIGEHHRVDYSSSSPAVILATAAATTKHIRLSSAVTVLSSDDPVRVYEDFATLDGLSNGRAEIMAGRGSFIESFPLFGYDLNDYEQLFEEKLELLLKIRAFEKVTWSGGHRPAIDNMGIYPRAQQESLPIWIGTGGSPDSAIRAGLLGLPIVFSILGGMPERFAPLVELYKEAAVRAGHDPNKLQIATHSHGFISDTTHEAAERYFPVMAAQMNQIGRERGWASYTRNSYDVARDLHGALYVGDHEYVAEKIVLLHKNLGLTRFMMYVDFSSLPHRDLLRTIELLGTKVAPIVHKELASQTSDQNA</sequence>
<dbReference type="GO" id="GO:0004497">
    <property type="term" value="F:monooxygenase activity"/>
    <property type="evidence" value="ECO:0007669"/>
    <property type="project" value="UniProtKB-KW"/>
</dbReference>
<feature type="domain" description="Luciferase-like" evidence="3">
    <location>
        <begin position="14"/>
        <end position="306"/>
    </location>
</feature>
<dbReference type="AlphaFoldDB" id="A0A934J1B7"/>
<dbReference type="InterPro" id="IPR022290">
    <property type="entry name" value="LLM_Atu2307-like"/>
</dbReference>
<dbReference type="InterPro" id="IPR011251">
    <property type="entry name" value="Luciferase-like_dom"/>
</dbReference>
<dbReference type="PANTHER" id="PTHR30137">
    <property type="entry name" value="LUCIFERASE-LIKE MONOOXYGENASE"/>
    <property type="match status" value="1"/>
</dbReference>
<keyword evidence="2" id="KW-0503">Monooxygenase</keyword>
<evidence type="ECO:0000256" key="1">
    <source>
        <dbReference type="ARBA" id="ARBA00023002"/>
    </source>
</evidence>
<protein>
    <submittedName>
        <fullName evidence="4">LLM class flavin-dependent oxidoreductase</fullName>
    </submittedName>
</protein>
<dbReference type="RefSeq" id="WP_199017272.1">
    <property type="nucleotide sequence ID" value="NZ_JAELUP010000001.1"/>
</dbReference>
<dbReference type="Gene3D" id="3.20.20.30">
    <property type="entry name" value="Luciferase-like domain"/>
    <property type="match status" value="1"/>
</dbReference>
<evidence type="ECO:0000313" key="5">
    <source>
        <dbReference type="Proteomes" id="UP000640274"/>
    </source>
</evidence>
<dbReference type="SUPFAM" id="SSF51679">
    <property type="entry name" value="Bacterial luciferase-like"/>
    <property type="match status" value="1"/>
</dbReference>
<dbReference type="InterPro" id="IPR036661">
    <property type="entry name" value="Luciferase-like_sf"/>
</dbReference>
<gene>
    <name evidence="4" type="ORF">JFN88_00200</name>
</gene>
<dbReference type="GO" id="GO:0005829">
    <property type="term" value="C:cytosol"/>
    <property type="evidence" value="ECO:0007669"/>
    <property type="project" value="TreeGrafter"/>
</dbReference>
<dbReference type="Pfam" id="PF00296">
    <property type="entry name" value="Bac_luciferase"/>
    <property type="match status" value="1"/>
</dbReference>
<organism evidence="4 5">
    <name type="scientific">Paenibacillus roseus</name>
    <dbReference type="NCBI Taxonomy" id="2798579"/>
    <lineage>
        <taxon>Bacteria</taxon>
        <taxon>Bacillati</taxon>
        <taxon>Bacillota</taxon>
        <taxon>Bacilli</taxon>
        <taxon>Bacillales</taxon>
        <taxon>Paenibacillaceae</taxon>
        <taxon>Paenibacillus</taxon>
    </lineage>
</organism>
<reference evidence="4" key="1">
    <citation type="submission" date="2020-12" db="EMBL/GenBank/DDBJ databases">
        <authorList>
            <person name="Huq M.A."/>
        </authorList>
    </citation>
    <scope>NUCLEOTIDE SEQUENCE</scope>
    <source>
        <strain evidence="4">MAHUQ-46</strain>
    </source>
</reference>
<evidence type="ECO:0000259" key="3">
    <source>
        <dbReference type="Pfam" id="PF00296"/>
    </source>
</evidence>
<keyword evidence="5" id="KW-1185">Reference proteome</keyword>
<keyword evidence="1" id="KW-0560">Oxidoreductase</keyword>
<dbReference type="Proteomes" id="UP000640274">
    <property type="component" value="Unassembled WGS sequence"/>
</dbReference>
<dbReference type="InterPro" id="IPR050766">
    <property type="entry name" value="Bact_Lucif_Oxidored"/>
</dbReference>
<accession>A0A934J1B7</accession>
<dbReference type="EMBL" id="JAELUP010000001">
    <property type="protein sequence ID" value="MBJ6359749.1"/>
    <property type="molecule type" value="Genomic_DNA"/>
</dbReference>
<name>A0A934J1B7_9BACL</name>